<dbReference type="AlphaFoldDB" id="A0A7G9R8F9"/>
<dbReference type="RefSeq" id="WP_187577727.1">
    <property type="nucleotide sequence ID" value="NZ_CP060713.1"/>
</dbReference>
<feature type="domain" description="UspA" evidence="2">
    <location>
        <begin position="16"/>
        <end position="149"/>
    </location>
</feature>
<dbReference type="PANTHER" id="PTHR46268">
    <property type="entry name" value="STRESS RESPONSE PROTEIN NHAX"/>
    <property type="match status" value="1"/>
</dbReference>
<dbReference type="EMBL" id="CP060713">
    <property type="protein sequence ID" value="QNN51884.1"/>
    <property type="molecule type" value="Genomic_DNA"/>
</dbReference>
<dbReference type="KEGG" id="nmes:H9L09_15295"/>
<name>A0A7G9R8F9_9ACTN</name>
<feature type="domain" description="UspA" evidence="2">
    <location>
        <begin position="173"/>
        <end position="299"/>
    </location>
</feature>
<accession>A0A7G9R8F9</accession>
<dbReference type="Proteomes" id="UP000515947">
    <property type="component" value="Chromosome"/>
</dbReference>
<protein>
    <submittedName>
        <fullName evidence="3">Universal stress protein</fullName>
    </submittedName>
</protein>
<evidence type="ECO:0000259" key="2">
    <source>
        <dbReference type="Pfam" id="PF00582"/>
    </source>
</evidence>
<dbReference type="CDD" id="cd00293">
    <property type="entry name" value="USP-like"/>
    <property type="match status" value="1"/>
</dbReference>
<reference evidence="3 4" key="1">
    <citation type="submission" date="2020-08" db="EMBL/GenBank/DDBJ databases">
        <title>Genome sequence of Nocardioides mesophilus KACC 16243T.</title>
        <authorList>
            <person name="Hyun D.-W."/>
            <person name="Bae J.-W."/>
        </authorList>
    </citation>
    <scope>NUCLEOTIDE SEQUENCE [LARGE SCALE GENOMIC DNA]</scope>
    <source>
        <strain evidence="3 4">KACC 16243</strain>
    </source>
</reference>
<comment type="similarity">
    <text evidence="1">Belongs to the universal stress protein A family.</text>
</comment>
<dbReference type="PANTHER" id="PTHR46268:SF6">
    <property type="entry name" value="UNIVERSAL STRESS PROTEIN UP12"/>
    <property type="match status" value="1"/>
</dbReference>
<evidence type="ECO:0000256" key="1">
    <source>
        <dbReference type="ARBA" id="ARBA00008791"/>
    </source>
</evidence>
<dbReference type="SUPFAM" id="SSF52402">
    <property type="entry name" value="Adenine nucleotide alpha hydrolases-like"/>
    <property type="match status" value="2"/>
</dbReference>
<dbReference type="PRINTS" id="PR01438">
    <property type="entry name" value="UNVRSLSTRESS"/>
</dbReference>
<dbReference type="Gene3D" id="3.40.50.12370">
    <property type="match status" value="1"/>
</dbReference>
<dbReference type="Pfam" id="PF00582">
    <property type="entry name" value="Usp"/>
    <property type="match status" value="2"/>
</dbReference>
<dbReference type="InterPro" id="IPR006016">
    <property type="entry name" value="UspA"/>
</dbReference>
<proteinExistence type="inferred from homology"/>
<organism evidence="3 4">
    <name type="scientific">Nocardioides mesophilus</name>
    <dbReference type="NCBI Taxonomy" id="433659"/>
    <lineage>
        <taxon>Bacteria</taxon>
        <taxon>Bacillati</taxon>
        <taxon>Actinomycetota</taxon>
        <taxon>Actinomycetes</taxon>
        <taxon>Propionibacteriales</taxon>
        <taxon>Nocardioidaceae</taxon>
        <taxon>Nocardioides</taxon>
    </lineage>
</organism>
<gene>
    <name evidence="3" type="ORF">H9L09_15295</name>
</gene>
<dbReference type="InterPro" id="IPR006015">
    <property type="entry name" value="Universal_stress_UspA"/>
</dbReference>
<sequence length="320" mass="34018">MDQAAGTRPGRARPVVLVGVDGTEDGERALRYAVAEAHRRDARLRIVHARQQVALVAPLAQMVPEHHVAEVAQGIVERAVQTARELGYAAPDLECLQESAPVHTALLAHAHDATCVVLGRRGSAARHLATGSTTSAVAALSPVPTIAVPPAWHQGPQHGLVVVGINGAGAEDADGAWTVVRAALAEARSRHARLDVVHAWRPFSQYDAVLDTKALARTWSRSAQVSLTRWMHDHQPGRDVEWVVQPRYQRPAVALHEVSRIADLLVLGRHGRTGLLALSPGSVTRTLLRVSECPVMVVPLPSTAGSDGADADPAASVVHA</sequence>
<evidence type="ECO:0000313" key="4">
    <source>
        <dbReference type="Proteomes" id="UP000515947"/>
    </source>
</evidence>
<keyword evidence="4" id="KW-1185">Reference proteome</keyword>
<evidence type="ECO:0000313" key="3">
    <source>
        <dbReference type="EMBL" id="QNN51884.1"/>
    </source>
</evidence>